<evidence type="ECO:0000313" key="8">
    <source>
        <dbReference type="Proteomes" id="UP000799324"/>
    </source>
</evidence>
<evidence type="ECO:0000256" key="2">
    <source>
        <dbReference type="ARBA" id="ARBA00022771"/>
    </source>
</evidence>
<feature type="domain" description="UBR-type" evidence="6">
    <location>
        <begin position="52"/>
        <end position="130"/>
    </location>
</feature>
<evidence type="ECO:0000256" key="4">
    <source>
        <dbReference type="PROSITE-ProRule" id="PRU00508"/>
    </source>
</evidence>
<feature type="zinc finger region" description="UBR-type" evidence="4">
    <location>
        <begin position="52"/>
        <end position="130"/>
    </location>
</feature>
<organism evidence="7 8">
    <name type="scientific">Lophiostoma macrostomum CBS 122681</name>
    <dbReference type="NCBI Taxonomy" id="1314788"/>
    <lineage>
        <taxon>Eukaryota</taxon>
        <taxon>Fungi</taxon>
        <taxon>Dikarya</taxon>
        <taxon>Ascomycota</taxon>
        <taxon>Pezizomycotina</taxon>
        <taxon>Dothideomycetes</taxon>
        <taxon>Pleosporomycetidae</taxon>
        <taxon>Pleosporales</taxon>
        <taxon>Lophiostomataceae</taxon>
        <taxon>Lophiostoma</taxon>
    </lineage>
</organism>
<protein>
    <recommendedName>
        <fullName evidence="6">UBR-type domain-containing protein</fullName>
    </recommendedName>
</protein>
<dbReference type="InterPro" id="IPR047506">
    <property type="entry name" value="UBR7-like_UBR-box"/>
</dbReference>
<feature type="region of interest" description="Disordered" evidence="5">
    <location>
        <begin position="531"/>
        <end position="562"/>
    </location>
</feature>
<dbReference type="PANTHER" id="PTHR13513">
    <property type="entry name" value="E3 UBIQUITIN-PROTEIN LIGASE UBR7"/>
    <property type="match status" value="1"/>
</dbReference>
<dbReference type="PANTHER" id="PTHR13513:SF9">
    <property type="entry name" value="E3 UBIQUITIN-PROTEIN LIGASE UBR7-RELATED"/>
    <property type="match status" value="1"/>
</dbReference>
<dbReference type="GO" id="GO:0061630">
    <property type="term" value="F:ubiquitin protein ligase activity"/>
    <property type="evidence" value="ECO:0007669"/>
    <property type="project" value="InterPro"/>
</dbReference>
<feature type="compositionally biased region" description="Polar residues" evidence="5">
    <location>
        <begin position="376"/>
        <end position="400"/>
    </location>
</feature>
<keyword evidence="1" id="KW-0479">Metal-binding</keyword>
<gene>
    <name evidence="7" type="ORF">K491DRAFT_402981</name>
</gene>
<evidence type="ECO:0000259" key="6">
    <source>
        <dbReference type="PROSITE" id="PS51157"/>
    </source>
</evidence>
<feature type="compositionally biased region" description="Polar residues" evidence="5">
    <location>
        <begin position="1"/>
        <end position="11"/>
    </location>
</feature>
<proteinExistence type="predicted"/>
<evidence type="ECO:0000256" key="3">
    <source>
        <dbReference type="ARBA" id="ARBA00022833"/>
    </source>
</evidence>
<reference evidence="7" key="1">
    <citation type="journal article" date="2020" name="Stud. Mycol.">
        <title>101 Dothideomycetes genomes: a test case for predicting lifestyles and emergence of pathogens.</title>
        <authorList>
            <person name="Haridas S."/>
            <person name="Albert R."/>
            <person name="Binder M."/>
            <person name="Bloem J."/>
            <person name="Labutti K."/>
            <person name="Salamov A."/>
            <person name="Andreopoulos B."/>
            <person name="Baker S."/>
            <person name="Barry K."/>
            <person name="Bills G."/>
            <person name="Bluhm B."/>
            <person name="Cannon C."/>
            <person name="Castanera R."/>
            <person name="Culley D."/>
            <person name="Daum C."/>
            <person name="Ezra D."/>
            <person name="Gonzalez J."/>
            <person name="Henrissat B."/>
            <person name="Kuo A."/>
            <person name="Liang C."/>
            <person name="Lipzen A."/>
            <person name="Lutzoni F."/>
            <person name="Magnuson J."/>
            <person name="Mondo S."/>
            <person name="Nolan M."/>
            <person name="Ohm R."/>
            <person name="Pangilinan J."/>
            <person name="Park H.-J."/>
            <person name="Ramirez L."/>
            <person name="Alfaro M."/>
            <person name="Sun H."/>
            <person name="Tritt A."/>
            <person name="Yoshinaga Y."/>
            <person name="Zwiers L.-H."/>
            <person name="Turgeon B."/>
            <person name="Goodwin S."/>
            <person name="Spatafora J."/>
            <person name="Crous P."/>
            <person name="Grigoriev I."/>
        </authorList>
    </citation>
    <scope>NUCLEOTIDE SEQUENCE</scope>
    <source>
        <strain evidence="7">CBS 122681</strain>
    </source>
</reference>
<dbReference type="Proteomes" id="UP000799324">
    <property type="component" value="Unassembled WGS sequence"/>
</dbReference>
<dbReference type="PROSITE" id="PS51157">
    <property type="entry name" value="ZF_UBR"/>
    <property type="match status" value="1"/>
</dbReference>
<dbReference type="CDD" id="cd19677">
    <property type="entry name" value="UBR-box_UBR7"/>
    <property type="match status" value="1"/>
</dbReference>
<evidence type="ECO:0000313" key="7">
    <source>
        <dbReference type="EMBL" id="KAF2656006.1"/>
    </source>
</evidence>
<dbReference type="OrthoDB" id="10262564at2759"/>
<dbReference type="AlphaFoldDB" id="A0A6A6T851"/>
<dbReference type="EMBL" id="MU004341">
    <property type="protein sequence ID" value="KAF2656006.1"/>
    <property type="molecule type" value="Genomic_DNA"/>
</dbReference>
<dbReference type="GO" id="GO:0005737">
    <property type="term" value="C:cytoplasm"/>
    <property type="evidence" value="ECO:0007669"/>
    <property type="project" value="TreeGrafter"/>
</dbReference>
<dbReference type="InterPro" id="IPR040204">
    <property type="entry name" value="UBR7"/>
</dbReference>
<feature type="compositionally biased region" description="Low complexity" evidence="5">
    <location>
        <begin position="16"/>
        <end position="29"/>
    </location>
</feature>
<dbReference type="SMART" id="SM00396">
    <property type="entry name" value="ZnF_UBR1"/>
    <property type="match status" value="1"/>
</dbReference>
<sequence length="562" mass="60861">MADSQTSNASDSKPRSNSISQASESSQTAAEFIQEQLSLEAEAREALPYQFDTCTRDLGALRQSLFSCLTCNPPPADPSDSYTPAGVCYSCSISCHGEHTLVELFCKRNFVCDCGTTRVPETSPCTLRVNPTAGTKGDGTGEEPAKGNHYDQNYRNRFCGCGEDYDPQQERGTMFQCLGLGYAEDGGCGEDWWHPECIVGLSRAEYKKSIEKPKVEDANESVPKVPNGIKKEVSVTRSEEDANEDDRMDIRRPSIITAIAAGNGFDGNDIAAEADDDDDDPPLPPGFPHEDEFESFLCYKCVEAHPWIKRYAGTEGFLPPVYFDAALNATKATEESAPTNGESKKRKATDDADSEPSTSGLMAPPKRQKSEDPVATLSSIPETTTLPITLKNPDSSSTSCKLDHLPPAPTSTTPFSLFLKSTFRDHLCHCATCFPLLKPHPQLLEEEENYEPPVSEIDEHPGSVGTGSIYDRGEAAFSNMDRVKAIQGAMAYAHLKDNLKTFLQPFAESGKAVGAEDIKAYFEKLRGDEQGIRDAAGGAQEDGGGDGDDGAGGDGRREQSGY</sequence>
<dbReference type="GO" id="GO:0008270">
    <property type="term" value="F:zinc ion binding"/>
    <property type="evidence" value="ECO:0007669"/>
    <property type="project" value="UniProtKB-KW"/>
</dbReference>
<evidence type="ECO:0000256" key="1">
    <source>
        <dbReference type="ARBA" id="ARBA00022723"/>
    </source>
</evidence>
<dbReference type="InterPro" id="IPR003126">
    <property type="entry name" value="Znf_UBR"/>
</dbReference>
<accession>A0A6A6T851</accession>
<keyword evidence="2" id="KW-0863">Zinc-finger</keyword>
<feature type="region of interest" description="Disordered" evidence="5">
    <location>
        <begin position="1"/>
        <end position="29"/>
    </location>
</feature>
<keyword evidence="3" id="KW-0862">Zinc</keyword>
<feature type="region of interest" description="Disordered" evidence="5">
    <location>
        <begin position="265"/>
        <end position="289"/>
    </location>
</feature>
<keyword evidence="8" id="KW-1185">Reference proteome</keyword>
<feature type="region of interest" description="Disordered" evidence="5">
    <location>
        <begin position="332"/>
        <end position="405"/>
    </location>
</feature>
<feature type="compositionally biased region" description="Acidic residues" evidence="5">
    <location>
        <begin position="272"/>
        <end position="281"/>
    </location>
</feature>
<evidence type="ECO:0000256" key="5">
    <source>
        <dbReference type="SAM" id="MobiDB-lite"/>
    </source>
</evidence>
<name>A0A6A6T851_9PLEO</name>
<dbReference type="Pfam" id="PF02207">
    <property type="entry name" value="zf-UBR"/>
    <property type="match status" value="1"/>
</dbReference>